<dbReference type="InterPro" id="IPR015915">
    <property type="entry name" value="Kelch-typ_b-propeller"/>
</dbReference>
<evidence type="ECO:0008006" key="5">
    <source>
        <dbReference type="Google" id="ProtNLM"/>
    </source>
</evidence>
<reference evidence="3 4" key="1">
    <citation type="submission" date="2022-01" db="EMBL/GenBank/DDBJ databases">
        <authorList>
            <person name="Xiong W."/>
            <person name="Schranz E."/>
        </authorList>
    </citation>
    <scope>NUCLEOTIDE SEQUENCE [LARGE SCALE GENOMIC DNA]</scope>
</reference>
<dbReference type="AlphaFoldDB" id="A0AAU9MSU9"/>
<name>A0AAU9MSU9_9ASTR</name>
<keyword evidence="4" id="KW-1185">Reference proteome</keyword>
<comment type="caution">
    <text evidence="3">The sequence shown here is derived from an EMBL/GenBank/DDBJ whole genome shotgun (WGS) entry which is preliminary data.</text>
</comment>
<sequence>VEVKPNHEAPVTVTPCAGHSLIPWEGNKLISIAGHLKDPSEVANVKAFDLQTNTLSTMKTYGKPLVSRGGQSVIVVGGTLVIFGGQDANRTPLNDLLNYSSL</sequence>
<dbReference type="Gene3D" id="2.120.10.80">
    <property type="entry name" value="Kelch-type beta propeller"/>
    <property type="match status" value="1"/>
</dbReference>
<dbReference type="GO" id="GO:0000062">
    <property type="term" value="F:fatty-acyl-CoA binding"/>
    <property type="evidence" value="ECO:0007669"/>
    <property type="project" value="TreeGrafter"/>
</dbReference>
<dbReference type="Proteomes" id="UP001157418">
    <property type="component" value="Unassembled WGS sequence"/>
</dbReference>
<dbReference type="EMBL" id="CAKMRJ010002165">
    <property type="protein sequence ID" value="CAH1425070.1"/>
    <property type="molecule type" value="Genomic_DNA"/>
</dbReference>
<dbReference type="GO" id="GO:0006869">
    <property type="term" value="P:lipid transport"/>
    <property type="evidence" value="ECO:0007669"/>
    <property type="project" value="TreeGrafter"/>
</dbReference>
<accession>A0AAU9MSU9</accession>
<organism evidence="3 4">
    <name type="scientific">Lactuca virosa</name>
    <dbReference type="NCBI Taxonomy" id="75947"/>
    <lineage>
        <taxon>Eukaryota</taxon>
        <taxon>Viridiplantae</taxon>
        <taxon>Streptophyta</taxon>
        <taxon>Embryophyta</taxon>
        <taxon>Tracheophyta</taxon>
        <taxon>Spermatophyta</taxon>
        <taxon>Magnoliopsida</taxon>
        <taxon>eudicotyledons</taxon>
        <taxon>Gunneridae</taxon>
        <taxon>Pentapetalae</taxon>
        <taxon>asterids</taxon>
        <taxon>campanulids</taxon>
        <taxon>Asterales</taxon>
        <taxon>Asteraceae</taxon>
        <taxon>Cichorioideae</taxon>
        <taxon>Cichorieae</taxon>
        <taxon>Lactucinae</taxon>
        <taxon>Lactuca</taxon>
    </lineage>
</organism>
<evidence type="ECO:0000256" key="1">
    <source>
        <dbReference type="ARBA" id="ARBA00022441"/>
    </source>
</evidence>
<keyword evidence="1" id="KW-0880">Kelch repeat</keyword>
<feature type="non-terminal residue" evidence="3">
    <location>
        <position position="1"/>
    </location>
</feature>
<gene>
    <name evidence="3" type="ORF">LVIROSA_LOCUS12231</name>
</gene>
<evidence type="ECO:0000313" key="3">
    <source>
        <dbReference type="EMBL" id="CAH1425070.1"/>
    </source>
</evidence>
<dbReference type="Pfam" id="PF01344">
    <property type="entry name" value="Kelch_1"/>
    <property type="match status" value="1"/>
</dbReference>
<dbReference type="GO" id="GO:0005829">
    <property type="term" value="C:cytosol"/>
    <property type="evidence" value="ECO:0007669"/>
    <property type="project" value="TreeGrafter"/>
</dbReference>
<dbReference type="PANTHER" id="PTHR46093:SF3">
    <property type="entry name" value="ACYL-COA-BINDING DOMAIN-CONTAINING PROTEIN 4"/>
    <property type="match status" value="1"/>
</dbReference>
<evidence type="ECO:0000313" key="4">
    <source>
        <dbReference type="Proteomes" id="UP001157418"/>
    </source>
</evidence>
<proteinExistence type="predicted"/>
<dbReference type="SUPFAM" id="SSF117281">
    <property type="entry name" value="Kelch motif"/>
    <property type="match status" value="1"/>
</dbReference>
<protein>
    <recommendedName>
        <fullName evidence="5">Galactose oxidase</fullName>
    </recommendedName>
</protein>
<evidence type="ECO:0000256" key="2">
    <source>
        <dbReference type="ARBA" id="ARBA00022737"/>
    </source>
</evidence>
<dbReference type="PANTHER" id="PTHR46093">
    <property type="entry name" value="ACYL-COA-BINDING DOMAIN-CONTAINING PROTEIN 5"/>
    <property type="match status" value="1"/>
</dbReference>
<keyword evidence="2" id="KW-0677">Repeat</keyword>
<dbReference type="InterPro" id="IPR006652">
    <property type="entry name" value="Kelch_1"/>
</dbReference>